<name>A0A939NLM6_STAXY</name>
<protein>
    <submittedName>
        <fullName evidence="1">Glycerate kinase</fullName>
    </submittedName>
</protein>
<keyword evidence="1" id="KW-0808">Transferase</keyword>
<accession>A0A939NLM6</accession>
<reference evidence="1" key="1">
    <citation type="submission" date="2021-03" db="EMBL/GenBank/DDBJ databases">
        <title>Molecular epidemiology and mechanisms of colistin and carbapenem resistance in Enterobacteriaceae from clinical isolates, the environment and porcine samples in Pretoria, South Africa.</title>
        <authorList>
            <person name="Bogoshi D."/>
            <person name="Mbelle N.M."/>
            <person name="Naidoo V."/>
            <person name="Osei Sekyere J."/>
        </authorList>
    </citation>
    <scope>NUCLEOTIDE SEQUENCE</scope>
    <source>
        <strain evidence="1">ESB009</strain>
    </source>
</reference>
<keyword evidence="1" id="KW-0418">Kinase</keyword>
<dbReference type="EMBL" id="JAGETT010000012">
    <property type="protein sequence ID" value="MBO1919845.1"/>
    <property type="molecule type" value="Genomic_DNA"/>
</dbReference>
<dbReference type="InterPro" id="IPR004381">
    <property type="entry name" value="Glycerate_kinase"/>
</dbReference>
<comment type="caution">
    <text evidence="1">The sequence shown here is derived from an EMBL/GenBank/DDBJ whole genome shotgun (WGS) entry which is preliminary data.</text>
</comment>
<sequence length="27" mass="2988">MYQSKINPMITTTYGTGELIQDALNKG</sequence>
<dbReference type="InterPro" id="IPR036129">
    <property type="entry name" value="Glycerate_kinase_sf"/>
</dbReference>
<dbReference type="GO" id="GO:0008887">
    <property type="term" value="F:glycerate kinase activity"/>
    <property type="evidence" value="ECO:0007669"/>
    <property type="project" value="InterPro"/>
</dbReference>
<dbReference type="GO" id="GO:0031388">
    <property type="term" value="P:organic acid phosphorylation"/>
    <property type="evidence" value="ECO:0007669"/>
    <property type="project" value="InterPro"/>
</dbReference>
<evidence type="ECO:0000313" key="1">
    <source>
        <dbReference type="EMBL" id="MBO1919845.1"/>
    </source>
</evidence>
<gene>
    <name evidence="1" type="ORF">J4710_03150</name>
</gene>
<dbReference type="AlphaFoldDB" id="A0A939NLM6"/>
<dbReference type="Pfam" id="PF02595">
    <property type="entry name" value="Gly_kinase"/>
    <property type="match status" value="1"/>
</dbReference>
<dbReference type="SUPFAM" id="SSF110738">
    <property type="entry name" value="Glycerate kinase I"/>
    <property type="match status" value="1"/>
</dbReference>
<organism evidence="1">
    <name type="scientific">Staphylococcus xylosus</name>
    <dbReference type="NCBI Taxonomy" id="1288"/>
    <lineage>
        <taxon>Bacteria</taxon>
        <taxon>Bacillati</taxon>
        <taxon>Bacillota</taxon>
        <taxon>Bacilli</taxon>
        <taxon>Bacillales</taxon>
        <taxon>Staphylococcaceae</taxon>
        <taxon>Staphylococcus</taxon>
    </lineage>
</organism>
<proteinExistence type="predicted"/>